<sequence>MHTIVSTVCRDMHSRLNCVTFMPASRNHAVSLHRRTQLLSGLTMAAILRCLPCFDWLSGLRQARTPMAGLEQKDSRRSQDEFAVHSTDPRDFRAPPPAPWSDGKLGSLRSPCCGLAICDAFCQNGA</sequence>
<name>A0AAV3YPQ7_9GAST</name>
<accession>A0AAV3YPQ7</accession>
<evidence type="ECO:0000256" key="1">
    <source>
        <dbReference type="SAM" id="MobiDB-lite"/>
    </source>
</evidence>
<evidence type="ECO:0000313" key="3">
    <source>
        <dbReference type="Proteomes" id="UP000735302"/>
    </source>
</evidence>
<reference evidence="2 3" key="1">
    <citation type="journal article" date="2021" name="Elife">
        <title>Chloroplast acquisition without the gene transfer in kleptoplastic sea slugs, Plakobranchus ocellatus.</title>
        <authorList>
            <person name="Maeda T."/>
            <person name="Takahashi S."/>
            <person name="Yoshida T."/>
            <person name="Shimamura S."/>
            <person name="Takaki Y."/>
            <person name="Nagai Y."/>
            <person name="Toyoda A."/>
            <person name="Suzuki Y."/>
            <person name="Arimoto A."/>
            <person name="Ishii H."/>
            <person name="Satoh N."/>
            <person name="Nishiyama T."/>
            <person name="Hasebe M."/>
            <person name="Maruyama T."/>
            <person name="Minagawa J."/>
            <person name="Obokata J."/>
            <person name="Shigenobu S."/>
        </authorList>
    </citation>
    <scope>NUCLEOTIDE SEQUENCE [LARGE SCALE GENOMIC DNA]</scope>
</reference>
<evidence type="ECO:0000313" key="2">
    <source>
        <dbReference type="EMBL" id="GFN84429.1"/>
    </source>
</evidence>
<dbReference type="AlphaFoldDB" id="A0AAV3YPQ7"/>
<keyword evidence="3" id="KW-1185">Reference proteome</keyword>
<proteinExistence type="predicted"/>
<dbReference type="EMBL" id="BLXT01001319">
    <property type="protein sequence ID" value="GFN84429.1"/>
    <property type="molecule type" value="Genomic_DNA"/>
</dbReference>
<feature type="region of interest" description="Disordered" evidence="1">
    <location>
        <begin position="67"/>
        <end position="102"/>
    </location>
</feature>
<organism evidence="2 3">
    <name type="scientific">Plakobranchus ocellatus</name>
    <dbReference type="NCBI Taxonomy" id="259542"/>
    <lineage>
        <taxon>Eukaryota</taxon>
        <taxon>Metazoa</taxon>
        <taxon>Spiralia</taxon>
        <taxon>Lophotrochozoa</taxon>
        <taxon>Mollusca</taxon>
        <taxon>Gastropoda</taxon>
        <taxon>Heterobranchia</taxon>
        <taxon>Euthyneura</taxon>
        <taxon>Panpulmonata</taxon>
        <taxon>Sacoglossa</taxon>
        <taxon>Placobranchoidea</taxon>
        <taxon>Plakobranchidae</taxon>
        <taxon>Plakobranchus</taxon>
    </lineage>
</organism>
<comment type="caution">
    <text evidence="2">The sequence shown here is derived from an EMBL/GenBank/DDBJ whole genome shotgun (WGS) entry which is preliminary data.</text>
</comment>
<protein>
    <submittedName>
        <fullName evidence="2">Uncharacterized protein</fullName>
    </submittedName>
</protein>
<gene>
    <name evidence="2" type="ORF">PoB_001093500</name>
</gene>
<feature type="compositionally biased region" description="Basic and acidic residues" evidence="1">
    <location>
        <begin position="71"/>
        <end position="93"/>
    </location>
</feature>
<dbReference type="Proteomes" id="UP000735302">
    <property type="component" value="Unassembled WGS sequence"/>
</dbReference>